<feature type="domain" description="Peptidase C1A papain C-terminal" evidence="13">
    <location>
        <begin position="321"/>
        <end position="651"/>
    </location>
</feature>
<dbReference type="GO" id="GO:0006508">
    <property type="term" value="P:proteolysis"/>
    <property type="evidence" value="ECO:0007669"/>
    <property type="project" value="InterPro"/>
</dbReference>
<accession>A0A7J6MED2</accession>
<dbReference type="PRINTS" id="PR00705">
    <property type="entry name" value="PAPAIN"/>
</dbReference>
<dbReference type="Pfam" id="PF08773">
    <property type="entry name" value="CathepsinC_exc"/>
    <property type="match status" value="1"/>
</dbReference>
<dbReference type="Pfam" id="PF00112">
    <property type="entry name" value="Peptidase_C1"/>
    <property type="match status" value="2"/>
</dbReference>
<evidence type="ECO:0000256" key="3">
    <source>
        <dbReference type="ARBA" id="ARBA00011610"/>
    </source>
</evidence>
<dbReference type="PANTHER" id="PTHR12411">
    <property type="entry name" value="CYSTEINE PROTEASE FAMILY C1-RELATED"/>
    <property type="match status" value="1"/>
</dbReference>
<dbReference type="InterPro" id="IPR000668">
    <property type="entry name" value="Peptidase_C1A_C"/>
</dbReference>
<keyword evidence="15" id="KW-1185">Reference proteome</keyword>
<evidence type="ECO:0000313" key="14">
    <source>
        <dbReference type="EMBL" id="KAF4669776.1"/>
    </source>
</evidence>
<evidence type="ECO:0000256" key="10">
    <source>
        <dbReference type="ARBA" id="ARBA00045556"/>
    </source>
</evidence>
<evidence type="ECO:0000256" key="5">
    <source>
        <dbReference type="ARBA" id="ARBA00023145"/>
    </source>
</evidence>
<dbReference type="PROSITE" id="PS00639">
    <property type="entry name" value="THIOL_PROTEASE_HIS"/>
    <property type="match status" value="1"/>
</dbReference>
<comment type="cofactor">
    <cofactor evidence="1">
        <name>chloride</name>
        <dbReference type="ChEBI" id="CHEBI:17996"/>
    </cofactor>
</comment>
<dbReference type="SMART" id="SM00645">
    <property type="entry name" value="Pept_C1"/>
    <property type="match status" value="1"/>
</dbReference>
<organism evidence="14 15">
    <name type="scientific">Perkinsus chesapeaki</name>
    <name type="common">Clam parasite</name>
    <name type="synonym">Perkinsus andrewsi</name>
    <dbReference type="NCBI Taxonomy" id="330153"/>
    <lineage>
        <taxon>Eukaryota</taxon>
        <taxon>Sar</taxon>
        <taxon>Alveolata</taxon>
        <taxon>Perkinsozoa</taxon>
        <taxon>Perkinsea</taxon>
        <taxon>Perkinsida</taxon>
        <taxon>Perkinsidae</taxon>
        <taxon>Perkinsus</taxon>
    </lineage>
</organism>
<evidence type="ECO:0000256" key="2">
    <source>
        <dbReference type="ARBA" id="ARBA00008455"/>
    </source>
</evidence>
<dbReference type="InterPro" id="IPR038765">
    <property type="entry name" value="Papain-like_cys_pep_sf"/>
</dbReference>
<comment type="caution">
    <text evidence="14">The sequence shown here is derived from an EMBL/GenBank/DDBJ whole genome shotgun (WGS) entry which is preliminary data.</text>
</comment>
<dbReference type="PROSITE" id="PS00139">
    <property type="entry name" value="THIOL_PROTEASE_CYS"/>
    <property type="match status" value="1"/>
</dbReference>
<dbReference type="Proteomes" id="UP000591131">
    <property type="component" value="Unassembled WGS sequence"/>
</dbReference>
<evidence type="ECO:0000256" key="9">
    <source>
        <dbReference type="ARBA" id="ARBA00032961"/>
    </source>
</evidence>
<sequence>MPHGRYLFALWAFLLHQLSADLPVHCEMQDIAGLWTFRLSEVNNDSLVPSFQRNAGASFCGVTAPGYSSKFMKAFSGMEDLTHFTYFPQSRTFNITLSSRLILVDDTEATQHSRNQLVANTSGLVGTWSMVFDEGFEVRIGAASLFAISRYKCVDENNPATCYNDENAHEETDGRVKGWESMCGETLIGWYHVASSDPERFDYGCWHGRKVSEHSLAVSPPPPPPPPSSLGSSPRWVGGLMDTSVRSMLVGQASRLRQERVRLRGLQDILAEPGLPASPLDANLLELFSWHQPDSYRSSCNIDRGMSELPANGGGMLYDPLPKEWDWRTKLQGSWNVPLEDQGACGSCYAIASKYALQSRINIVLIGLGLNVTAEPIKLSTESILACSWYNQACNGGLEVLALRHAQEVGIIEDSKLPYTSDRGQVRECPKDAFKDSDEVWFAKDYGYVGGFYGQCSELQIMRNLYEFGPLTVALHAKDSVYSMSRAVETGQDNVHVANDSDTIGVTLETDSGDIMPVLKTLRESRCTLKYVSDIEPEANPDGASGVFYVRARAVESWKTFAEDVKTALAEAKLSGSILDAFTVGIHGWEYVDHSVALVGWGSEVDYASGKERPYWLIRNSWSPSLPGGGYIKLRRGSDASGLESGSVWVEPDMCRGKFRAILDHHGLTGRMCQSSPYYPLGTSFLQYWRSTLTNARA</sequence>
<proteinExistence type="inferred from homology"/>
<name>A0A7J6MED2_PERCH</name>
<reference evidence="14 15" key="1">
    <citation type="submission" date="2020-04" db="EMBL/GenBank/DDBJ databases">
        <title>Perkinsus chesapeaki whole genome sequence.</title>
        <authorList>
            <person name="Bogema D.R."/>
        </authorList>
    </citation>
    <scope>NUCLEOTIDE SEQUENCE [LARGE SCALE GENOMIC DNA]</scope>
    <source>
        <strain evidence="14">ATCC PRA-425</strain>
    </source>
</reference>
<dbReference type="InterPro" id="IPR025660">
    <property type="entry name" value="Pept_his_AS"/>
</dbReference>
<evidence type="ECO:0000256" key="11">
    <source>
        <dbReference type="SAM" id="MobiDB-lite"/>
    </source>
</evidence>
<dbReference type="Gene3D" id="2.40.128.80">
    <property type="entry name" value="Cathepsin C, exclusion domain"/>
    <property type="match status" value="1"/>
</dbReference>
<evidence type="ECO:0000256" key="8">
    <source>
        <dbReference type="ARBA" id="ARBA00030778"/>
    </source>
</evidence>
<dbReference type="Gene3D" id="3.90.70.10">
    <property type="entry name" value="Cysteine proteinases"/>
    <property type="match status" value="2"/>
</dbReference>
<dbReference type="OrthoDB" id="640249at2759"/>
<evidence type="ECO:0000256" key="12">
    <source>
        <dbReference type="SAM" id="SignalP"/>
    </source>
</evidence>
<dbReference type="GO" id="GO:0008234">
    <property type="term" value="F:cysteine-type peptidase activity"/>
    <property type="evidence" value="ECO:0007669"/>
    <property type="project" value="InterPro"/>
</dbReference>
<dbReference type="InterPro" id="IPR013128">
    <property type="entry name" value="Peptidase_C1A"/>
</dbReference>
<feature type="chain" id="PRO_5029658142" description="Dipeptidyl peptidase 1" evidence="12">
    <location>
        <begin position="21"/>
        <end position="698"/>
    </location>
</feature>
<dbReference type="InterPro" id="IPR000169">
    <property type="entry name" value="Pept_cys_AS"/>
</dbReference>
<evidence type="ECO:0000256" key="7">
    <source>
        <dbReference type="ARBA" id="ARBA00029779"/>
    </source>
</evidence>
<evidence type="ECO:0000256" key="6">
    <source>
        <dbReference type="ARBA" id="ARBA00029762"/>
    </source>
</evidence>
<keyword evidence="5" id="KW-0865">Zymogen</keyword>
<evidence type="ECO:0000256" key="4">
    <source>
        <dbReference type="ARBA" id="ARBA00014709"/>
    </source>
</evidence>
<gene>
    <name evidence="14" type="ORF">FOL47_002363</name>
</gene>
<dbReference type="SUPFAM" id="SSF54001">
    <property type="entry name" value="Cysteine proteinases"/>
    <property type="match status" value="1"/>
</dbReference>
<evidence type="ECO:0000256" key="1">
    <source>
        <dbReference type="ARBA" id="ARBA00001923"/>
    </source>
</evidence>
<comment type="similarity">
    <text evidence="2">Belongs to the peptidase C1 family.</text>
</comment>
<dbReference type="InterPro" id="IPR014882">
    <property type="entry name" value="CathepsinC_exc"/>
</dbReference>
<dbReference type="InterPro" id="IPR036496">
    <property type="entry name" value="CathepsinC_exc_dom_sf"/>
</dbReference>
<dbReference type="AlphaFoldDB" id="A0A7J6MED2"/>
<protein>
    <recommendedName>
        <fullName evidence="4">Dipeptidyl peptidase 1</fullName>
    </recommendedName>
    <alternativeName>
        <fullName evidence="7">Cathepsin C</fullName>
    </alternativeName>
    <alternativeName>
        <fullName evidence="6">Cathepsin J</fullName>
    </alternativeName>
    <alternativeName>
        <fullName evidence="9">Dipeptidyl peptidase I</fullName>
    </alternativeName>
    <alternativeName>
        <fullName evidence="8">Dipeptidyl transferase</fullName>
    </alternativeName>
</protein>
<dbReference type="EMBL" id="JAAPAO010000164">
    <property type="protein sequence ID" value="KAF4669776.1"/>
    <property type="molecule type" value="Genomic_DNA"/>
</dbReference>
<evidence type="ECO:0000259" key="13">
    <source>
        <dbReference type="SMART" id="SM00645"/>
    </source>
</evidence>
<comment type="subunit">
    <text evidence="3">Tetramer of heterotrimers consisting of exclusion domain, heavy- and light chains.</text>
</comment>
<evidence type="ECO:0000313" key="15">
    <source>
        <dbReference type="Proteomes" id="UP000591131"/>
    </source>
</evidence>
<feature type="compositionally biased region" description="Pro residues" evidence="11">
    <location>
        <begin position="219"/>
        <end position="228"/>
    </location>
</feature>
<feature type="region of interest" description="Disordered" evidence="11">
    <location>
        <begin position="214"/>
        <end position="235"/>
    </location>
</feature>
<keyword evidence="12" id="KW-0732">Signal</keyword>
<feature type="signal peptide" evidence="12">
    <location>
        <begin position="1"/>
        <end position="20"/>
    </location>
</feature>
<comment type="function">
    <text evidence="10">Thiol protease. Has dipeptidylpeptidase activity. Active against a broad range of dipeptide substrates composed of both polar and hydrophobic amino acids. Proline cannot occupy the P1 position and arginine cannot occupy the P2 position of the substrate. Can act as both an exopeptidase and endopeptidase. Activates serine proteases such as elastase, cathepsin G and granzymes A and B.</text>
</comment>
<dbReference type="SUPFAM" id="SSF75001">
    <property type="entry name" value="Dipeptidyl peptidase I (cathepsin C), exclusion domain"/>
    <property type="match status" value="1"/>
</dbReference>